<protein>
    <recommendedName>
        <fullName evidence="2">Lipoprotein</fullName>
    </recommendedName>
</protein>
<dbReference type="EMBL" id="FPHN01000231">
    <property type="protein sequence ID" value="SFV67793.1"/>
    <property type="molecule type" value="Genomic_DNA"/>
</dbReference>
<proteinExistence type="predicted"/>
<dbReference type="PROSITE" id="PS51257">
    <property type="entry name" value="PROKAR_LIPOPROTEIN"/>
    <property type="match status" value="1"/>
</dbReference>
<gene>
    <name evidence="1" type="ORF">MNB_SV-14-953</name>
</gene>
<dbReference type="AlphaFoldDB" id="A0A1W1CQ08"/>
<reference evidence="1" key="1">
    <citation type="submission" date="2016-10" db="EMBL/GenBank/DDBJ databases">
        <authorList>
            <person name="de Groot N.N."/>
        </authorList>
    </citation>
    <scope>NUCLEOTIDE SEQUENCE</scope>
</reference>
<accession>A0A1W1CQ08</accession>
<name>A0A1W1CQ08_9ZZZZ</name>
<organism evidence="1">
    <name type="scientific">hydrothermal vent metagenome</name>
    <dbReference type="NCBI Taxonomy" id="652676"/>
    <lineage>
        <taxon>unclassified sequences</taxon>
        <taxon>metagenomes</taxon>
        <taxon>ecological metagenomes</taxon>
    </lineage>
</organism>
<evidence type="ECO:0008006" key="2">
    <source>
        <dbReference type="Google" id="ProtNLM"/>
    </source>
</evidence>
<sequence>MSSKKVFYAIMYFFLAGCGGGISQSSTNKTEDKTPIVSTSDGVRTIELKKDTAIIMDGSCTNEYIYDSQGKTELGRTLKKGKYKIIFTEYFKKYSNSKGVLYYPYSNIILKDTPINKLVELKRGETVLYKLIVLKDQYYVVTQAKAMIYIYNEEFKKIATSWAFDEAQLMIAEGNSFELKKGTYYIQGNAHNCDEGGSFKLIEL</sequence>
<evidence type="ECO:0000313" key="1">
    <source>
        <dbReference type="EMBL" id="SFV67793.1"/>
    </source>
</evidence>